<reference evidence="1" key="2">
    <citation type="submission" date="2022-06" db="UniProtKB">
        <authorList>
            <consortium name="EnsemblMetazoa"/>
        </authorList>
    </citation>
    <scope>IDENTIFICATION</scope>
    <source>
        <strain evidence="1">PS312</strain>
    </source>
</reference>
<sequence length="84" mass="10143">MVIGLFYLHILFIYTHRGITFYQWIPFKIREIYLSLTNKNRYPKDHLIGNITGIEYKKRKHERVSLLGEDQEQFEKLIEKTAKG</sequence>
<protein>
    <submittedName>
        <fullName evidence="1">Uncharacterized protein</fullName>
    </submittedName>
</protein>
<proteinExistence type="predicted"/>
<evidence type="ECO:0000313" key="1">
    <source>
        <dbReference type="EnsemblMetazoa" id="PPA35814.1"/>
    </source>
</evidence>
<accession>A0A2A6BLS1</accession>
<dbReference type="AlphaFoldDB" id="A0A2A6BLS1"/>
<organism evidence="1 2">
    <name type="scientific">Pristionchus pacificus</name>
    <name type="common">Parasitic nematode worm</name>
    <dbReference type="NCBI Taxonomy" id="54126"/>
    <lineage>
        <taxon>Eukaryota</taxon>
        <taxon>Metazoa</taxon>
        <taxon>Ecdysozoa</taxon>
        <taxon>Nematoda</taxon>
        <taxon>Chromadorea</taxon>
        <taxon>Rhabditida</taxon>
        <taxon>Rhabditina</taxon>
        <taxon>Diplogasteromorpha</taxon>
        <taxon>Diplogasteroidea</taxon>
        <taxon>Neodiplogasteridae</taxon>
        <taxon>Pristionchus</taxon>
    </lineage>
</organism>
<dbReference type="Proteomes" id="UP000005239">
    <property type="component" value="Unassembled WGS sequence"/>
</dbReference>
<dbReference type="EnsemblMetazoa" id="PPA35814.1">
    <property type="protein sequence ID" value="PPA35814.1"/>
    <property type="gene ID" value="WBGene00274183"/>
</dbReference>
<evidence type="ECO:0000313" key="2">
    <source>
        <dbReference type="Proteomes" id="UP000005239"/>
    </source>
</evidence>
<name>A0A2A6BLS1_PRIPA</name>
<gene>
    <name evidence="1" type="primary">WBGene00274183</name>
</gene>
<reference evidence="2" key="1">
    <citation type="journal article" date="2008" name="Nat. Genet.">
        <title>The Pristionchus pacificus genome provides a unique perspective on nematode lifestyle and parasitism.</title>
        <authorList>
            <person name="Dieterich C."/>
            <person name="Clifton S.W."/>
            <person name="Schuster L.N."/>
            <person name="Chinwalla A."/>
            <person name="Delehaunty K."/>
            <person name="Dinkelacker I."/>
            <person name="Fulton L."/>
            <person name="Fulton R."/>
            <person name="Godfrey J."/>
            <person name="Minx P."/>
            <person name="Mitreva M."/>
            <person name="Roeseler W."/>
            <person name="Tian H."/>
            <person name="Witte H."/>
            <person name="Yang S.P."/>
            <person name="Wilson R.K."/>
            <person name="Sommer R.J."/>
        </authorList>
    </citation>
    <scope>NUCLEOTIDE SEQUENCE [LARGE SCALE GENOMIC DNA]</scope>
    <source>
        <strain evidence="2">PS312</strain>
    </source>
</reference>
<accession>A0A8R1UPC1</accession>
<keyword evidence="2" id="KW-1185">Reference proteome</keyword>